<dbReference type="InterPro" id="IPR001478">
    <property type="entry name" value="PDZ"/>
</dbReference>
<gene>
    <name evidence="11" type="ORF">U1T56_18005</name>
</gene>
<dbReference type="Proteomes" id="UP001375743">
    <property type="component" value="Unassembled WGS sequence"/>
</dbReference>
<dbReference type="PROSITE" id="PS50106">
    <property type="entry name" value="PDZ"/>
    <property type="match status" value="2"/>
</dbReference>
<evidence type="ECO:0000256" key="9">
    <source>
        <dbReference type="SAM" id="SignalP"/>
    </source>
</evidence>
<dbReference type="Pfam" id="PF17820">
    <property type="entry name" value="PDZ_6"/>
    <property type="match status" value="1"/>
</dbReference>
<accession>A0ABU8XXB8</accession>
<dbReference type="CDD" id="cd10839">
    <property type="entry name" value="cpPDZ1_DegP-like"/>
    <property type="match status" value="1"/>
</dbReference>
<dbReference type="InterPro" id="IPR011782">
    <property type="entry name" value="Pept_S1C_Do"/>
</dbReference>
<feature type="domain" description="PDZ" evidence="10">
    <location>
        <begin position="358"/>
        <end position="431"/>
    </location>
</feature>
<dbReference type="Pfam" id="PF13180">
    <property type="entry name" value="PDZ_2"/>
    <property type="match status" value="1"/>
</dbReference>
<keyword evidence="3" id="KW-0645">Protease</keyword>
<feature type="chain" id="PRO_5045058735" evidence="9">
    <location>
        <begin position="27"/>
        <end position="461"/>
    </location>
</feature>
<dbReference type="InterPro" id="IPR001940">
    <property type="entry name" value="Peptidase_S1C"/>
</dbReference>
<evidence type="ECO:0000259" key="10">
    <source>
        <dbReference type="PROSITE" id="PS50106"/>
    </source>
</evidence>
<name>A0ABU8XXB8_9PROT</name>
<keyword evidence="4 9" id="KW-0732">Signal</keyword>
<dbReference type="SUPFAM" id="SSF50156">
    <property type="entry name" value="PDZ domain-like"/>
    <property type="match status" value="2"/>
</dbReference>
<dbReference type="SMART" id="SM00228">
    <property type="entry name" value="PDZ"/>
    <property type="match status" value="2"/>
</dbReference>
<keyword evidence="5" id="KW-0677">Repeat</keyword>
<dbReference type="PANTHER" id="PTHR22939:SF129">
    <property type="entry name" value="SERINE PROTEASE HTRA2, MITOCHONDRIAL"/>
    <property type="match status" value="1"/>
</dbReference>
<dbReference type="PANTHER" id="PTHR22939">
    <property type="entry name" value="SERINE PROTEASE FAMILY S1C HTRA-RELATED"/>
    <property type="match status" value="1"/>
</dbReference>
<reference evidence="11 12" key="1">
    <citation type="submission" date="2024-01" db="EMBL/GenBank/DDBJ databases">
        <title>Multi-omics insights into the function and evolution of sodium benzoate biodegradation pathways in Benzoatithermus flavus gen. nov., sp. nov. from hot spring.</title>
        <authorList>
            <person name="Hu C.-J."/>
            <person name="Li W.-J."/>
        </authorList>
    </citation>
    <scope>NUCLEOTIDE SEQUENCE [LARGE SCALE GENOMIC DNA]</scope>
    <source>
        <strain evidence="11 12">SYSU G07066</strain>
    </source>
</reference>
<evidence type="ECO:0000313" key="11">
    <source>
        <dbReference type="EMBL" id="MEK0085050.1"/>
    </source>
</evidence>
<proteinExistence type="inferred from homology"/>
<dbReference type="SUPFAM" id="SSF50494">
    <property type="entry name" value="Trypsin-like serine proteases"/>
    <property type="match status" value="1"/>
</dbReference>
<dbReference type="Pfam" id="PF13365">
    <property type="entry name" value="Trypsin_2"/>
    <property type="match status" value="1"/>
</dbReference>
<sequence>MSARWCARTLLLVGLTLAGMAPEQEAWGQYPMLDPERGVMTMAPLLERTTPAVVNVSVVSRVPMAENPLFADPFFRRFFDLPEQPREREAISAGSGVIVDAPHGYVLTNHHVVQNADRITVTLKDQREFDAQLVGSDPATDIALLRIPARNLSELPFGDSDRLKVGDLVVAIGNPFGLGQTVTSGIISALGRGGITNDKYEDFIQTDAPINPGNSGGALINSKGELIGINTAILAPGGGNVGIGFAVPSNMARAVMDQLLRFGHVRRGRIGVVIQDVTPPLAEAMGLDAQQGALIAQVERGSPADRAGLRPGDVVLSVDGVPVKSSADLRNRIGLAEVGQTVALEVLRDGRRSRLDVKITAARDRRADAGQPPYQLAGVELSDIPPGHPAFNRIGGVLVTGIARGCPAARAGLRRGDIILGIDQQPIRSLSELRNAELPGGGEQVTLSILRGGTELLVVVG</sequence>
<dbReference type="Gene3D" id="2.40.10.120">
    <property type="match status" value="1"/>
</dbReference>
<evidence type="ECO:0000256" key="6">
    <source>
        <dbReference type="ARBA" id="ARBA00022764"/>
    </source>
</evidence>
<comment type="similarity">
    <text evidence="2">Belongs to the peptidase S1C family.</text>
</comment>
<evidence type="ECO:0000313" key="12">
    <source>
        <dbReference type="Proteomes" id="UP001375743"/>
    </source>
</evidence>
<dbReference type="EMBL" id="JBBLZC010000021">
    <property type="protein sequence ID" value="MEK0085050.1"/>
    <property type="molecule type" value="Genomic_DNA"/>
</dbReference>
<organism evidence="11 12">
    <name type="scientific">Benzoatithermus flavus</name>
    <dbReference type="NCBI Taxonomy" id="3108223"/>
    <lineage>
        <taxon>Bacteria</taxon>
        <taxon>Pseudomonadati</taxon>
        <taxon>Pseudomonadota</taxon>
        <taxon>Alphaproteobacteria</taxon>
        <taxon>Geminicoccales</taxon>
        <taxon>Geminicoccaceae</taxon>
        <taxon>Benzoatithermus</taxon>
    </lineage>
</organism>
<feature type="signal peptide" evidence="9">
    <location>
        <begin position="1"/>
        <end position="26"/>
    </location>
</feature>
<keyword evidence="12" id="KW-1185">Reference proteome</keyword>
<keyword evidence="8" id="KW-0720">Serine protease</keyword>
<dbReference type="RefSeq" id="WP_418160897.1">
    <property type="nucleotide sequence ID" value="NZ_JBBLZC010000021.1"/>
</dbReference>
<evidence type="ECO:0000256" key="2">
    <source>
        <dbReference type="ARBA" id="ARBA00010541"/>
    </source>
</evidence>
<dbReference type="Gene3D" id="2.30.42.10">
    <property type="match status" value="2"/>
</dbReference>
<dbReference type="NCBIfam" id="TIGR02037">
    <property type="entry name" value="degP_htrA_DO"/>
    <property type="match status" value="1"/>
</dbReference>
<protein>
    <submittedName>
        <fullName evidence="11">DegQ family serine endoprotease</fullName>
    </submittedName>
</protein>
<comment type="caution">
    <text evidence="11">The sequence shown here is derived from an EMBL/GenBank/DDBJ whole genome shotgun (WGS) entry which is preliminary data.</text>
</comment>
<evidence type="ECO:0000256" key="5">
    <source>
        <dbReference type="ARBA" id="ARBA00022737"/>
    </source>
</evidence>
<feature type="domain" description="PDZ" evidence="10">
    <location>
        <begin position="259"/>
        <end position="350"/>
    </location>
</feature>
<comment type="subcellular location">
    <subcellularLocation>
        <location evidence="1">Periplasm</location>
    </subcellularLocation>
</comment>
<dbReference type="InterPro" id="IPR036034">
    <property type="entry name" value="PDZ_sf"/>
</dbReference>
<dbReference type="InterPro" id="IPR009003">
    <property type="entry name" value="Peptidase_S1_PA"/>
</dbReference>
<evidence type="ECO:0000256" key="3">
    <source>
        <dbReference type="ARBA" id="ARBA00022670"/>
    </source>
</evidence>
<evidence type="ECO:0000256" key="7">
    <source>
        <dbReference type="ARBA" id="ARBA00022801"/>
    </source>
</evidence>
<evidence type="ECO:0000256" key="1">
    <source>
        <dbReference type="ARBA" id="ARBA00004418"/>
    </source>
</evidence>
<keyword evidence="7" id="KW-0378">Hydrolase</keyword>
<dbReference type="InterPro" id="IPR041489">
    <property type="entry name" value="PDZ_6"/>
</dbReference>
<evidence type="ECO:0000256" key="4">
    <source>
        <dbReference type="ARBA" id="ARBA00022729"/>
    </source>
</evidence>
<evidence type="ECO:0000256" key="8">
    <source>
        <dbReference type="ARBA" id="ARBA00022825"/>
    </source>
</evidence>
<dbReference type="PRINTS" id="PR00834">
    <property type="entry name" value="PROTEASES2C"/>
</dbReference>
<keyword evidence="6" id="KW-0574">Periplasm</keyword>